<keyword evidence="1" id="KW-1133">Transmembrane helix</keyword>
<reference evidence="2" key="1">
    <citation type="submission" date="2021-05" db="EMBL/GenBank/DDBJ databases">
        <authorList>
            <person name="Alioto T."/>
            <person name="Alioto T."/>
            <person name="Gomez Garrido J."/>
        </authorList>
    </citation>
    <scope>NUCLEOTIDE SEQUENCE</scope>
</reference>
<sequence length="167" mass="19188">MGLDFCPFSLVPHSLFFYLVISSFLSTPLDVVICHSDPLLFLPPFATSIPFLSEISKKYAGISILSLFLSSFIPYTSVLLFLRFPLLSNLVISHSPPHYSSLHYFHPHYSCPHYFRALFSFNFKCSLSNQVNSSPSECKVKRTVILDTVQAYCVQGKRRILYRERMF</sequence>
<dbReference type="EMBL" id="HBUF01628288">
    <property type="protein sequence ID" value="CAG6782608.1"/>
    <property type="molecule type" value="Transcribed_RNA"/>
</dbReference>
<keyword evidence="1" id="KW-0472">Membrane</keyword>
<proteinExistence type="predicted"/>
<name>A0A8D9F9H9_9HEMI</name>
<evidence type="ECO:0000256" key="1">
    <source>
        <dbReference type="SAM" id="Phobius"/>
    </source>
</evidence>
<evidence type="ECO:0000313" key="2">
    <source>
        <dbReference type="EMBL" id="CAG6782608.1"/>
    </source>
</evidence>
<organism evidence="2">
    <name type="scientific">Cacopsylla melanoneura</name>
    <dbReference type="NCBI Taxonomy" id="428564"/>
    <lineage>
        <taxon>Eukaryota</taxon>
        <taxon>Metazoa</taxon>
        <taxon>Ecdysozoa</taxon>
        <taxon>Arthropoda</taxon>
        <taxon>Hexapoda</taxon>
        <taxon>Insecta</taxon>
        <taxon>Pterygota</taxon>
        <taxon>Neoptera</taxon>
        <taxon>Paraneoptera</taxon>
        <taxon>Hemiptera</taxon>
        <taxon>Sternorrhyncha</taxon>
        <taxon>Psylloidea</taxon>
        <taxon>Psyllidae</taxon>
        <taxon>Psyllinae</taxon>
        <taxon>Cacopsylla</taxon>
    </lineage>
</organism>
<feature type="transmembrane region" description="Helical" evidence="1">
    <location>
        <begin position="59"/>
        <end position="82"/>
    </location>
</feature>
<protein>
    <submittedName>
        <fullName evidence="2">Uncharacterized protein</fullName>
    </submittedName>
</protein>
<feature type="transmembrane region" description="Helical" evidence="1">
    <location>
        <begin position="15"/>
        <end position="33"/>
    </location>
</feature>
<dbReference type="AlphaFoldDB" id="A0A8D9F9H9"/>
<accession>A0A8D9F9H9</accession>
<keyword evidence="1" id="KW-0812">Transmembrane</keyword>